<dbReference type="GO" id="GO:0016746">
    <property type="term" value="F:acyltransferase activity"/>
    <property type="evidence" value="ECO:0007669"/>
    <property type="project" value="UniProtKB-KW"/>
</dbReference>
<keyword evidence="7" id="KW-1133">Transmembrane helix</keyword>
<dbReference type="Proteomes" id="UP000193303">
    <property type="component" value="Unassembled WGS sequence"/>
</dbReference>
<keyword evidence="5 7" id="KW-0472">Membrane</keyword>
<evidence type="ECO:0000313" key="9">
    <source>
        <dbReference type="Proteomes" id="UP000193303"/>
    </source>
</evidence>
<proteinExistence type="predicted"/>
<protein>
    <submittedName>
        <fullName evidence="8">Glycosyl transferase family 2</fullName>
    </submittedName>
</protein>
<evidence type="ECO:0000256" key="6">
    <source>
        <dbReference type="ARBA" id="ARBA00023315"/>
    </source>
</evidence>
<dbReference type="GO" id="GO:0009247">
    <property type="term" value="P:glycolipid biosynthetic process"/>
    <property type="evidence" value="ECO:0007669"/>
    <property type="project" value="UniProtKB-ARBA"/>
</dbReference>
<dbReference type="EMBL" id="MTAB01000044">
    <property type="protein sequence ID" value="OSI15964.1"/>
    <property type="molecule type" value="Genomic_DNA"/>
</dbReference>
<sequence>MKKDTKANGHWAAQNERGNRLFLGITTLMVKYLPAFLMNPCIGFVVLYFYITSPKQRRNIARYQQRLQTAFPDVRLPQSMPVFRQFVAFGEAVCDRFAVWQRTIRYEDLVVEDPDNIYADMEQCNSRGQIFACSHVGNVEICRALVSHHQGFRLNVLVHSRHAQAFNEALAKAGADEIQLIQVTDLDAAVMMELHKRIDAGEWIAVAADRIPVRGEKTVMVDFLGAPAEMPQGAWLLAGLLKTRVNTLFCVKQNGCYHLKLRRFLDTADWKRSERSAAVQAAAQGFTDVLARECAQNPLQWFNFYDFWNDEHNG</sequence>
<accession>A0A1X3D8D8</accession>
<dbReference type="GO" id="GO:0005886">
    <property type="term" value="C:plasma membrane"/>
    <property type="evidence" value="ECO:0007669"/>
    <property type="project" value="UniProtKB-SubCell"/>
</dbReference>
<organism evidence="8 9">
    <name type="scientific">Neisseria dumasiana</name>
    <dbReference type="NCBI Taxonomy" id="1931275"/>
    <lineage>
        <taxon>Bacteria</taxon>
        <taxon>Pseudomonadati</taxon>
        <taxon>Pseudomonadota</taxon>
        <taxon>Betaproteobacteria</taxon>
        <taxon>Neisseriales</taxon>
        <taxon>Neisseriaceae</taxon>
        <taxon>Neisseria</taxon>
    </lineage>
</organism>
<dbReference type="STRING" id="1931275.BV914_10520"/>
<dbReference type="OrthoDB" id="9808633at2"/>
<feature type="transmembrane region" description="Helical" evidence="7">
    <location>
        <begin position="21"/>
        <end position="51"/>
    </location>
</feature>
<evidence type="ECO:0000256" key="7">
    <source>
        <dbReference type="SAM" id="Phobius"/>
    </source>
</evidence>
<dbReference type="PANTHER" id="PTHR30606:SF10">
    <property type="entry name" value="PHOSPHATIDYLINOSITOL MANNOSIDE ACYLTRANSFERASE"/>
    <property type="match status" value="1"/>
</dbReference>
<dbReference type="RefSeq" id="WP_085360759.1">
    <property type="nucleotide sequence ID" value="NZ_MTAB01000044.1"/>
</dbReference>
<dbReference type="PIRSF" id="PIRSF028561">
    <property type="entry name" value="Ac_Trasf"/>
    <property type="match status" value="1"/>
</dbReference>
<keyword evidence="3" id="KW-0997">Cell inner membrane</keyword>
<keyword evidence="6" id="KW-0012">Acyltransferase</keyword>
<evidence type="ECO:0000256" key="3">
    <source>
        <dbReference type="ARBA" id="ARBA00022519"/>
    </source>
</evidence>
<dbReference type="InterPro" id="IPR004960">
    <property type="entry name" value="LipA_acyltrans"/>
</dbReference>
<dbReference type="InterPro" id="IPR014548">
    <property type="entry name" value="Ac_Trasf"/>
</dbReference>
<evidence type="ECO:0000256" key="5">
    <source>
        <dbReference type="ARBA" id="ARBA00023136"/>
    </source>
</evidence>
<comment type="subcellular location">
    <subcellularLocation>
        <location evidence="1">Cell inner membrane</location>
    </subcellularLocation>
</comment>
<dbReference type="AlphaFoldDB" id="A0A1X3D8D8"/>
<evidence type="ECO:0000256" key="4">
    <source>
        <dbReference type="ARBA" id="ARBA00022679"/>
    </source>
</evidence>
<keyword evidence="7" id="KW-0812">Transmembrane</keyword>
<comment type="caution">
    <text evidence="8">The sequence shown here is derived from an EMBL/GenBank/DDBJ whole genome shotgun (WGS) entry which is preliminary data.</text>
</comment>
<evidence type="ECO:0000256" key="1">
    <source>
        <dbReference type="ARBA" id="ARBA00004533"/>
    </source>
</evidence>
<dbReference type="Pfam" id="PF03279">
    <property type="entry name" value="Lip_A_acyltrans"/>
    <property type="match status" value="1"/>
</dbReference>
<evidence type="ECO:0000313" key="8">
    <source>
        <dbReference type="EMBL" id="OSI15964.1"/>
    </source>
</evidence>
<keyword evidence="2" id="KW-1003">Cell membrane</keyword>
<dbReference type="CDD" id="cd07984">
    <property type="entry name" value="LPLAT_LABLAT-like"/>
    <property type="match status" value="1"/>
</dbReference>
<reference evidence="9" key="1">
    <citation type="submission" date="2017-01" db="EMBL/GenBank/DDBJ databases">
        <authorList>
            <person name="Mah S.A."/>
            <person name="Swanson W.J."/>
            <person name="Moy G.W."/>
            <person name="Vacquier V.D."/>
        </authorList>
    </citation>
    <scope>NUCLEOTIDE SEQUENCE [LARGE SCALE GENOMIC DNA]</scope>
    <source>
        <strain evidence="9">124861</strain>
    </source>
</reference>
<gene>
    <name evidence="8" type="ORF">BV912_11810</name>
</gene>
<evidence type="ECO:0000256" key="2">
    <source>
        <dbReference type="ARBA" id="ARBA00022475"/>
    </source>
</evidence>
<name>A0A1X3D8D8_9NEIS</name>
<dbReference type="PANTHER" id="PTHR30606">
    <property type="entry name" value="LIPID A BIOSYNTHESIS LAUROYL ACYLTRANSFERASE"/>
    <property type="match status" value="1"/>
</dbReference>
<keyword evidence="4 8" id="KW-0808">Transferase</keyword>